<evidence type="ECO:0000256" key="7">
    <source>
        <dbReference type="NCBIfam" id="TIGR03825"/>
    </source>
</evidence>
<dbReference type="PANTHER" id="PTHR34982:SF1">
    <property type="entry name" value="FLAGELLAR ASSEMBLY PROTEIN FLIH"/>
    <property type="match status" value="1"/>
</dbReference>
<evidence type="ECO:0000256" key="8">
    <source>
        <dbReference type="SAM" id="Coils"/>
    </source>
</evidence>
<keyword evidence="10" id="KW-0282">Flagellum</keyword>
<dbReference type="GO" id="GO:0015031">
    <property type="term" value="P:protein transport"/>
    <property type="evidence" value="ECO:0007669"/>
    <property type="project" value="UniProtKB-KW"/>
</dbReference>
<dbReference type="InterPro" id="IPR022524">
    <property type="entry name" value="FliH_Bacilli"/>
</dbReference>
<evidence type="ECO:0000256" key="3">
    <source>
        <dbReference type="ARBA" id="ARBA00022448"/>
    </source>
</evidence>
<keyword evidence="8" id="KW-0175">Coiled coil</keyword>
<comment type="similarity">
    <text evidence="2">Belongs to the FliH family.</text>
</comment>
<keyword evidence="11" id="KW-1185">Reference proteome</keyword>
<dbReference type="PANTHER" id="PTHR34982">
    <property type="entry name" value="YOP PROTEINS TRANSLOCATION PROTEIN L"/>
    <property type="match status" value="1"/>
</dbReference>
<evidence type="ECO:0000256" key="5">
    <source>
        <dbReference type="ARBA" id="ARBA00022927"/>
    </source>
</evidence>
<dbReference type="EMBL" id="OAOP01000007">
    <property type="protein sequence ID" value="SNX73642.1"/>
    <property type="molecule type" value="Genomic_DNA"/>
</dbReference>
<feature type="coiled-coil region" evidence="8">
    <location>
        <begin position="59"/>
        <end position="128"/>
    </location>
</feature>
<dbReference type="NCBIfam" id="TIGR03825">
    <property type="entry name" value="FliH_bacil"/>
    <property type="match status" value="1"/>
</dbReference>
<evidence type="ECO:0000256" key="4">
    <source>
        <dbReference type="ARBA" id="ARBA00022795"/>
    </source>
</evidence>
<evidence type="ECO:0000313" key="11">
    <source>
        <dbReference type="Proteomes" id="UP000219546"/>
    </source>
</evidence>
<keyword evidence="4" id="KW-1005">Bacterial flagellum biogenesis</keyword>
<evidence type="ECO:0000313" key="10">
    <source>
        <dbReference type="EMBL" id="SNX73642.1"/>
    </source>
</evidence>
<name>A0A285D1G6_9BACI</name>
<keyword evidence="6" id="KW-1006">Bacterial flagellum protein export</keyword>
<dbReference type="GO" id="GO:0044781">
    <property type="term" value="P:bacterial-type flagellum organization"/>
    <property type="evidence" value="ECO:0007669"/>
    <property type="project" value="UniProtKB-KW"/>
</dbReference>
<dbReference type="Pfam" id="PF02108">
    <property type="entry name" value="FliH"/>
    <property type="match status" value="1"/>
</dbReference>
<feature type="domain" description="Flagellar assembly protein FliH/Type III secretion system HrpE" evidence="9">
    <location>
        <begin position="114"/>
        <end position="240"/>
    </location>
</feature>
<keyword evidence="3" id="KW-0813">Transport</keyword>
<dbReference type="GO" id="GO:0005829">
    <property type="term" value="C:cytosol"/>
    <property type="evidence" value="ECO:0007669"/>
    <property type="project" value="TreeGrafter"/>
</dbReference>
<evidence type="ECO:0000256" key="6">
    <source>
        <dbReference type="ARBA" id="ARBA00023225"/>
    </source>
</evidence>
<reference evidence="10 11" key="1">
    <citation type="submission" date="2017-08" db="EMBL/GenBank/DDBJ databases">
        <authorList>
            <person name="de Groot N.N."/>
        </authorList>
    </citation>
    <scope>NUCLEOTIDE SEQUENCE [LARGE SCALE GENOMIC DNA]</scope>
    <source>
        <strain evidence="10 11">JC228</strain>
    </source>
</reference>
<dbReference type="OrthoDB" id="19020at2"/>
<proteinExistence type="inferred from homology"/>
<dbReference type="InterPro" id="IPR051472">
    <property type="entry name" value="T3SS_Stator/FliH"/>
</dbReference>
<gene>
    <name evidence="10" type="ORF">SAMN05877753_107164</name>
</gene>
<dbReference type="Proteomes" id="UP000219546">
    <property type="component" value="Unassembled WGS sequence"/>
</dbReference>
<dbReference type="AlphaFoldDB" id="A0A285D1G6"/>
<keyword evidence="10" id="KW-0966">Cell projection</keyword>
<comment type="function">
    <text evidence="1">Needed for flagellar regrowth and assembly.</text>
</comment>
<accession>A0A285D1G6</accession>
<evidence type="ECO:0000256" key="1">
    <source>
        <dbReference type="ARBA" id="ARBA00003041"/>
    </source>
</evidence>
<keyword evidence="5" id="KW-0653">Protein transport</keyword>
<dbReference type="InterPro" id="IPR018035">
    <property type="entry name" value="Flagellar_FliH/T3SS_HrpE"/>
</dbReference>
<organism evidence="10 11">
    <name type="scientific">Bacillus oleivorans</name>
    <dbReference type="NCBI Taxonomy" id="1448271"/>
    <lineage>
        <taxon>Bacteria</taxon>
        <taxon>Bacillati</taxon>
        <taxon>Bacillota</taxon>
        <taxon>Bacilli</taxon>
        <taxon>Bacillales</taxon>
        <taxon>Bacillaceae</taxon>
        <taxon>Bacillus</taxon>
    </lineage>
</organism>
<protein>
    <recommendedName>
        <fullName evidence="7">Flagellar assembly protein FliH</fullName>
    </recommendedName>
</protein>
<keyword evidence="10" id="KW-0969">Cilium</keyword>
<sequence>MISLSKVLKASPLANLQQQKVIGVQSFYTQQIEQKIEEDPEKMAQHIISEAKIEADRIIHSAYHKQDSIQQELEKAKAEWEIEKEQLKAKANAQGYEDGHQEGLKQGYEQVQALIQQTNSIVDKAKEDYYAHLQASERTIVELAMKIAEKIIGEKLQESEAYISYTKQAIEQVKNQKTVFVYVHPEHYEELIQIKQELKLILPAEAEIYIYANPELNSTGCYIETEGGKLDASVEVQLTQVKAHLLEWLEEDDH</sequence>
<evidence type="ECO:0000259" key="9">
    <source>
        <dbReference type="Pfam" id="PF02108"/>
    </source>
</evidence>
<evidence type="ECO:0000256" key="2">
    <source>
        <dbReference type="ARBA" id="ARBA00006602"/>
    </source>
</evidence>